<dbReference type="Proteomes" id="UP000030651">
    <property type="component" value="Unassembled WGS sequence"/>
</dbReference>
<accession>W3WTP4</accession>
<gene>
    <name evidence="2" type="ORF">PFICI_11058</name>
</gene>
<feature type="chain" id="PRO_5004833949" description="Ecp2 effector protein domain-containing protein" evidence="1">
    <location>
        <begin position="19"/>
        <end position="175"/>
    </location>
</feature>
<evidence type="ECO:0000313" key="2">
    <source>
        <dbReference type="EMBL" id="ETS77184.1"/>
    </source>
</evidence>
<dbReference type="HOGENOM" id="CLU_1440853_0_0_1"/>
<sequence length="175" mass="19325">MRFTTTLVGLFALGSATAAHLRLPEGLPDGHYSGDGTIDPKTGFARYKYLGPIDEYALRNRTLESRNEERIGSRDSWNGIKCNGRGAGDSVSIAQQAFAAHFDGYTFSNKWVKTFKGSTQAFACNYGGVQTVHRSDFEDRMGGVDSICGSGQAGWYEDHEWKLNYGRDFINSQVC</sequence>
<organism evidence="2 3">
    <name type="scientific">Pestalotiopsis fici (strain W106-1 / CGMCC3.15140)</name>
    <dbReference type="NCBI Taxonomy" id="1229662"/>
    <lineage>
        <taxon>Eukaryota</taxon>
        <taxon>Fungi</taxon>
        <taxon>Dikarya</taxon>
        <taxon>Ascomycota</taxon>
        <taxon>Pezizomycotina</taxon>
        <taxon>Sordariomycetes</taxon>
        <taxon>Xylariomycetidae</taxon>
        <taxon>Amphisphaeriales</taxon>
        <taxon>Sporocadaceae</taxon>
        <taxon>Pestalotiopsis</taxon>
    </lineage>
</organism>
<dbReference type="EMBL" id="KI912116">
    <property type="protein sequence ID" value="ETS77184.1"/>
    <property type="molecule type" value="Genomic_DNA"/>
</dbReference>
<reference evidence="3" key="1">
    <citation type="journal article" date="2015" name="BMC Genomics">
        <title>Genomic and transcriptomic analysis of the endophytic fungus Pestalotiopsis fici reveals its lifestyle and high potential for synthesis of natural products.</title>
        <authorList>
            <person name="Wang X."/>
            <person name="Zhang X."/>
            <person name="Liu L."/>
            <person name="Xiang M."/>
            <person name="Wang W."/>
            <person name="Sun X."/>
            <person name="Che Y."/>
            <person name="Guo L."/>
            <person name="Liu G."/>
            <person name="Guo L."/>
            <person name="Wang C."/>
            <person name="Yin W.B."/>
            <person name="Stadler M."/>
            <person name="Zhang X."/>
            <person name="Liu X."/>
        </authorList>
    </citation>
    <scope>NUCLEOTIDE SEQUENCE [LARGE SCALE GENOMIC DNA]</scope>
    <source>
        <strain evidence="3">W106-1 / CGMCC3.15140</strain>
    </source>
</reference>
<dbReference type="GeneID" id="19276071"/>
<evidence type="ECO:0000256" key="1">
    <source>
        <dbReference type="SAM" id="SignalP"/>
    </source>
</evidence>
<dbReference type="OrthoDB" id="10389230at2759"/>
<name>W3WTP4_PESFW</name>
<keyword evidence="3" id="KW-1185">Reference proteome</keyword>
<evidence type="ECO:0008006" key="4">
    <source>
        <dbReference type="Google" id="ProtNLM"/>
    </source>
</evidence>
<dbReference type="AlphaFoldDB" id="W3WTP4"/>
<dbReference type="KEGG" id="pfy:PFICI_11058"/>
<dbReference type="RefSeq" id="XP_007837830.1">
    <property type="nucleotide sequence ID" value="XM_007839639.1"/>
</dbReference>
<keyword evidence="1" id="KW-0732">Signal</keyword>
<evidence type="ECO:0000313" key="3">
    <source>
        <dbReference type="Proteomes" id="UP000030651"/>
    </source>
</evidence>
<dbReference type="InParanoid" id="W3WTP4"/>
<protein>
    <recommendedName>
        <fullName evidence="4">Ecp2 effector protein domain-containing protein</fullName>
    </recommendedName>
</protein>
<proteinExistence type="predicted"/>
<feature type="signal peptide" evidence="1">
    <location>
        <begin position="1"/>
        <end position="18"/>
    </location>
</feature>